<evidence type="ECO:0000313" key="11">
    <source>
        <dbReference type="Proteomes" id="UP000789326"/>
    </source>
</evidence>
<keyword evidence="4" id="KW-0732">Signal</keyword>
<dbReference type="Pfam" id="PF05504">
    <property type="entry name" value="Spore_GerAC"/>
    <property type="match status" value="1"/>
</dbReference>
<dbReference type="NCBIfam" id="TIGR02887">
    <property type="entry name" value="spore_ger_x_C"/>
    <property type="match status" value="1"/>
</dbReference>
<reference evidence="10" key="1">
    <citation type="submission" date="2021-11" db="EMBL/GenBank/DDBJ databases">
        <authorList>
            <person name="Bulgarelli D."/>
        </authorList>
    </citation>
    <scope>NUCLEOTIDE SEQUENCE</scope>
    <source>
        <strain evidence="10">Bi133</strain>
    </source>
</reference>
<protein>
    <submittedName>
        <fullName evidence="10">Spore germination protein B3</fullName>
    </submittedName>
</protein>
<dbReference type="PANTHER" id="PTHR35789:SF1">
    <property type="entry name" value="SPORE GERMINATION PROTEIN B3"/>
    <property type="match status" value="1"/>
</dbReference>
<proteinExistence type="inferred from homology"/>
<keyword evidence="5" id="KW-0472">Membrane</keyword>
<comment type="subcellular location">
    <subcellularLocation>
        <location evidence="1">Membrane</location>
        <topology evidence="1">Lipid-anchor</topology>
    </subcellularLocation>
</comment>
<feature type="domain" description="Spore germination protein N-terminal" evidence="9">
    <location>
        <begin position="18"/>
        <end position="184"/>
    </location>
</feature>
<keyword evidence="3" id="KW-0309">Germination</keyword>
<dbReference type="RefSeq" id="WP_230301133.1">
    <property type="nucleotide sequence ID" value="NZ_CAKKMG010000009.1"/>
</dbReference>
<evidence type="ECO:0000259" key="8">
    <source>
        <dbReference type="Pfam" id="PF05504"/>
    </source>
</evidence>
<dbReference type="InterPro" id="IPR046953">
    <property type="entry name" value="Spore_GerAC-like_C"/>
</dbReference>
<accession>A0A9W4KV77</accession>
<dbReference type="InterPro" id="IPR008844">
    <property type="entry name" value="Spore_GerAC-like"/>
</dbReference>
<dbReference type="Proteomes" id="UP000789326">
    <property type="component" value="Unassembled WGS sequence"/>
</dbReference>
<feature type="domain" description="Spore germination GerAC-like C-terminal" evidence="8">
    <location>
        <begin position="226"/>
        <end position="395"/>
    </location>
</feature>
<dbReference type="PROSITE" id="PS51257">
    <property type="entry name" value="PROKAR_LIPOPROTEIN"/>
    <property type="match status" value="1"/>
</dbReference>
<evidence type="ECO:0000256" key="1">
    <source>
        <dbReference type="ARBA" id="ARBA00004635"/>
    </source>
</evidence>
<dbReference type="AlphaFoldDB" id="A0A9W4KV77"/>
<evidence type="ECO:0000256" key="2">
    <source>
        <dbReference type="ARBA" id="ARBA00007886"/>
    </source>
</evidence>
<dbReference type="EMBL" id="CAKKMG010000009">
    <property type="protein sequence ID" value="CAH0169849.1"/>
    <property type="molecule type" value="Genomic_DNA"/>
</dbReference>
<keyword evidence="7" id="KW-0449">Lipoprotein</keyword>
<dbReference type="InterPro" id="IPR057336">
    <property type="entry name" value="GerAC_N"/>
</dbReference>
<comment type="caution">
    <text evidence="10">The sequence shown here is derived from an EMBL/GenBank/DDBJ whole genome shotgun (WGS) entry which is preliminary data.</text>
</comment>
<dbReference type="PANTHER" id="PTHR35789">
    <property type="entry name" value="SPORE GERMINATION PROTEIN B3"/>
    <property type="match status" value="1"/>
</dbReference>
<comment type="similarity">
    <text evidence="2">Belongs to the GerABKC lipoprotein family.</text>
</comment>
<organism evidence="10 11">
    <name type="scientific">Peribacillus simplex</name>
    <dbReference type="NCBI Taxonomy" id="1478"/>
    <lineage>
        <taxon>Bacteria</taxon>
        <taxon>Bacillati</taxon>
        <taxon>Bacillota</taxon>
        <taxon>Bacilli</taxon>
        <taxon>Bacillales</taxon>
        <taxon>Bacillaceae</taxon>
        <taxon>Peribacillus</taxon>
    </lineage>
</organism>
<keyword evidence="6" id="KW-0564">Palmitate</keyword>
<evidence type="ECO:0000256" key="5">
    <source>
        <dbReference type="ARBA" id="ARBA00023136"/>
    </source>
</evidence>
<dbReference type="GO" id="GO:0009847">
    <property type="term" value="P:spore germination"/>
    <property type="evidence" value="ECO:0007669"/>
    <property type="project" value="InterPro"/>
</dbReference>
<dbReference type="Gene3D" id="3.30.300.210">
    <property type="entry name" value="Nutrient germinant receptor protein C, domain 3"/>
    <property type="match status" value="1"/>
</dbReference>
<evidence type="ECO:0000313" key="10">
    <source>
        <dbReference type="EMBL" id="CAH0169849.1"/>
    </source>
</evidence>
<sequence length="408" mass="46749">MKKWMIILSLFLLTGCWDKIELEEQAFVVVVGLDKGENGLLDVTYQIANPQVGSTDRSKADKEKAYEIVTLSAPNLTVATQITNVSVTRNITLSHVKALIVGEELAKDNMFLHISETITKERGLRENVLFLVSKEKASEFIKHNKTPFETRPHKFYDLMGQRWKETGFVPLSTYQMYLKNTQHDAGAFLAIYSTAKNRKQEAKKEEDENVAGEVKIRSGSHTQSIGSVVFKNGKAIDKLTGEETRLALMLQHDSDVQEWTTSFTDPIQTKEAIGTRIIIEKKAKINVNTKKSSPVITATVPVKVDIVSVPSLVNYSTNLEHGEKLKSHIEKELERKTDNVVKKSQNELKVDIFEFYYRARRKFLTMKQYERYNWMKSYPNATVIIDYEVELYQFGEQVLPTNRQRVRD</sequence>
<evidence type="ECO:0000256" key="7">
    <source>
        <dbReference type="ARBA" id="ARBA00023288"/>
    </source>
</evidence>
<evidence type="ECO:0000256" key="6">
    <source>
        <dbReference type="ARBA" id="ARBA00023139"/>
    </source>
</evidence>
<evidence type="ECO:0000256" key="3">
    <source>
        <dbReference type="ARBA" id="ARBA00022544"/>
    </source>
</evidence>
<name>A0A9W4KV77_9BACI</name>
<dbReference type="GO" id="GO:0016020">
    <property type="term" value="C:membrane"/>
    <property type="evidence" value="ECO:0007669"/>
    <property type="project" value="UniProtKB-SubCell"/>
</dbReference>
<gene>
    <name evidence="10" type="primary">gerBC_3</name>
    <name evidence="10" type="ORF">SRABI133_01157</name>
</gene>
<evidence type="ECO:0000259" key="9">
    <source>
        <dbReference type="Pfam" id="PF25198"/>
    </source>
</evidence>
<evidence type="ECO:0000256" key="4">
    <source>
        <dbReference type="ARBA" id="ARBA00022729"/>
    </source>
</evidence>
<dbReference type="Pfam" id="PF25198">
    <property type="entry name" value="Spore_GerAC_N"/>
    <property type="match status" value="1"/>
</dbReference>
<dbReference type="InterPro" id="IPR038501">
    <property type="entry name" value="Spore_GerAC_C_sf"/>
</dbReference>